<dbReference type="AlphaFoldDB" id="M3HST0"/>
<organism evidence="2 3">
    <name type="scientific">Candida maltosa (strain Xu316)</name>
    <name type="common">Yeast</name>
    <dbReference type="NCBI Taxonomy" id="1245528"/>
    <lineage>
        <taxon>Eukaryota</taxon>
        <taxon>Fungi</taxon>
        <taxon>Dikarya</taxon>
        <taxon>Ascomycota</taxon>
        <taxon>Saccharomycotina</taxon>
        <taxon>Pichiomycetes</taxon>
        <taxon>Debaryomycetaceae</taxon>
        <taxon>Candida/Lodderomyces clade</taxon>
        <taxon>Candida</taxon>
    </lineage>
</organism>
<proteinExistence type="predicted"/>
<gene>
    <name evidence="2" type="ORF">G210_2065</name>
</gene>
<comment type="caution">
    <text evidence="2">The sequence shown here is derived from an EMBL/GenBank/DDBJ whole genome shotgun (WGS) entry which is preliminary data.</text>
</comment>
<evidence type="ECO:0000313" key="2">
    <source>
        <dbReference type="EMBL" id="EMG50617.1"/>
    </source>
</evidence>
<sequence length="354" mass="40994">MILIAVIVTVIVASVYGLSKVFTKKHDSVINNIKSVAPDFNWKVQEPLPIRPFVNKKNFNPSMGVKNIGSTPEDWLLIENTYLTNINLRVKTFEAVPEQTSFVNNNPMTESALREFYDILTIFLVQRYPMIFKRSWGGEITNMVTNETFPSKSDKLSNTQIMKLISSNIEEDFLIMHKDNPDDQSEEYILRASLNSFPAGFDPRVNFNQPVSFIHKPVPQYKSRLQFTMGKFFNNLKSKDMWVRHNWSIQTHSSMYNAGSNHGREGEKIQALKMEDIDFENGCFLRCERQVFIRLPKSHAILMTIRTYLTPIDKIKEEGNAMELIRGIDSLPDDLAFYKRRDAWGEAVKEYLRS</sequence>
<dbReference type="STRING" id="1245528.M3HST0"/>
<dbReference type="InterPro" id="IPR021848">
    <property type="entry name" value="HODM_asu-like"/>
</dbReference>
<evidence type="ECO:0000256" key="1">
    <source>
        <dbReference type="SAM" id="SignalP"/>
    </source>
</evidence>
<protein>
    <recommendedName>
        <fullName evidence="4">HRQ family protein</fullName>
    </recommendedName>
</protein>
<evidence type="ECO:0008006" key="4">
    <source>
        <dbReference type="Google" id="ProtNLM"/>
    </source>
</evidence>
<dbReference type="OMA" id="TYRYPIQ"/>
<feature type="chain" id="PRO_5004034540" description="HRQ family protein" evidence="1">
    <location>
        <begin position="18"/>
        <end position="354"/>
    </location>
</feature>
<dbReference type="Pfam" id="PF11927">
    <property type="entry name" value="HODM_asu-like"/>
    <property type="match status" value="1"/>
</dbReference>
<keyword evidence="1" id="KW-0732">Signal</keyword>
<dbReference type="Proteomes" id="UP000011777">
    <property type="component" value="Unassembled WGS sequence"/>
</dbReference>
<feature type="signal peptide" evidence="1">
    <location>
        <begin position="1"/>
        <end position="17"/>
    </location>
</feature>
<dbReference type="eggNOG" id="ENOG502RZ1N">
    <property type="taxonomic scope" value="Eukaryota"/>
</dbReference>
<reference evidence="2 3" key="1">
    <citation type="submission" date="2013-02" db="EMBL/GenBank/DDBJ databases">
        <title>Genome sequence of Candida maltosa Xu316, a potential industrial strain for xylitol and ethanol production.</title>
        <authorList>
            <person name="Yu J."/>
            <person name="Wang Q."/>
            <person name="Geng X."/>
            <person name="Bao W."/>
            <person name="He P."/>
            <person name="Cai J."/>
        </authorList>
    </citation>
    <scope>NUCLEOTIDE SEQUENCE [LARGE SCALE GENOMIC DNA]</scope>
    <source>
        <strain evidence="3">Xu316</strain>
    </source>
</reference>
<name>M3HST0_CANMX</name>
<evidence type="ECO:0000313" key="3">
    <source>
        <dbReference type="Proteomes" id="UP000011777"/>
    </source>
</evidence>
<dbReference type="HOGENOM" id="CLU_025462_2_0_1"/>
<dbReference type="OrthoDB" id="5043642at2759"/>
<keyword evidence="3" id="KW-1185">Reference proteome</keyword>
<accession>M3HST0</accession>
<dbReference type="EMBL" id="AOGT01000173">
    <property type="protein sequence ID" value="EMG50617.1"/>
    <property type="molecule type" value="Genomic_DNA"/>
</dbReference>